<dbReference type="NCBIfam" id="TIGR02284">
    <property type="entry name" value="PA2169 family four-helix-bundle protein"/>
    <property type="match status" value="1"/>
</dbReference>
<dbReference type="Pfam" id="PF09537">
    <property type="entry name" value="DUF2383"/>
    <property type="match status" value="1"/>
</dbReference>
<keyword evidence="3" id="KW-1185">Reference proteome</keyword>
<dbReference type="Gene3D" id="1.20.1260.10">
    <property type="match status" value="1"/>
</dbReference>
<sequence>MSKTTSNLNELIEVLNDGVSFYEDASKSVDNPSYKTLFSRMASTKRSISADLKAQVALHGEKPADGGTFAGTLRKGYTDLRASMSKHGDETYIAQLEETEDRILHAFQDALTSSDRAEVRQIAQNYLPDVRRMHDEMRALKQQVKAA</sequence>
<organism evidence="2 3">
    <name type="scientific">Chiayiivirga flava</name>
    <dbReference type="NCBI Taxonomy" id="659595"/>
    <lineage>
        <taxon>Bacteria</taxon>
        <taxon>Pseudomonadati</taxon>
        <taxon>Pseudomonadota</taxon>
        <taxon>Gammaproteobacteria</taxon>
        <taxon>Lysobacterales</taxon>
        <taxon>Lysobacteraceae</taxon>
        <taxon>Chiayiivirga</taxon>
    </lineage>
</organism>
<name>A0A7W8D778_9GAMM</name>
<accession>A0A7W8D778</accession>
<proteinExistence type="predicted"/>
<comment type="caution">
    <text evidence="2">The sequence shown here is derived from an EMBL/GenBank/DDBJ whole genome shotgun (WGS) entry which is preliminary data.</text>
</comment>
<dbReference type="InterPro" id="IPR012347">
    <property type="entry name" value="Ferritin-like"/>
</dbReference>
<dbReference type="AlphaFoldDB" id="A0A7W8D778"/>
<gene>
    <name evidence="2" type="ORF">HNQ52_001072</name>
</gene>
<evidence type="ECO:0000313" key="2">
    <source>
        <dbReference type="EMBL" id="MBB5207543.1"/>
    </source>
</evidence>
<dbReference type="InterPro" id="IPR019052">
    <property type="entry name" value="DUF2383"/>
</dbReference>
<dbReference type="Proteomes" id="UP000521199">
    <property type="component" value="Unassembled WGS sequence"/>
</dbReference>
<reference evidence="2 3" key="1">
    <citation type="submission" date="2020-08" db="EMBL/GenBank/DDBJ databases">
        <title>Genomic Encyclopedia of Type Strains, Phase IV (KMG-IV): sequencing the most valuable type-strain genomes for metagenomic binning, comparative biology and taxonomic classification.</title>
        <authorList>
            <person name="Goeker M."/>
        </authorList>
    </citation>
    <scope>NUCLEOTIDE SEQUENCE [LARGE SCALE GENOMIC DNA]</scope>
    <source>
        <strain evidence="2 3">DSM 24163</strain>
    </source>
</reference>
<dbReference type="RefSeq" id="WP_183960088.1">
    <property type="nucleotide sequence ID" value="NZ_JACHHP010000002.1"/>
</dbReference>
<protein>
    <submittedName>
        <fullName evidence="2">Uncharacterized protein (TIGR02284 family)</fullName>
    </submittedName>
</protein>
<dbReference type="InterPro" id="IPR011971">
    <property type="entry name" value="CHP02284"/>
</dbReference>
<feature type="domain" description="DUF2383" evidence="1">
    <location>
        <begin position="4"/>
        <end position="112"/>
    </location>
</feature>
<evidence type="ECO:0000313" key="3">
    <source>
        <dbReference type="Proteomes" id="UP000521199"/>
    </source>
</evidence>
<evidence type="ECO:0000259" key="1">
    <source>
        <dbReference type="Pfam" id="PF09537"/>
    </source>
</evidence>
<dbReference type="EMBL" id="JACHHP010000002">
    <property type="protein sequence ID" value="MBB5207543.1"/>
    <property type="molecule type" value="Genomic_DNA"/>
</dbReference>